<dbReference type="Proteomes" id="UP000196573">
    <property type="component" value="Unassembled WGS sequence"/>
</dbReference>
<keyword evidence="2" id="KW-1185">Reference proteome</keyword>
<evidence type="ECO:0000313" key="2">
    <source>
        <dbReference type="Proteomes" id="UP000196573"/>
    </source>
</evidence>
<protein>
    <submittedName>
        <fullName evidence="1">Uncharacterized protein</fullName>
    </submittedName>
</protein>
<proteinExistence type="predicted"/>
<reference evidence="1 2" key="1">
    <citation type="submission" date="2017-03" db="EMBL/GenBank/DDBJ databases">
        <authorList>
            <person name="Afonso C.L."/>
            <person name="Miller P.J."/>
            <person name="Scott M.A."/>
            <person name="Spackman E."/>
            <person name="Goraichik I."/>
            <person name="Dimitrov K.M."/>
            <person name="Suarez D.L."/>
            <person name="Swayne D.E."/>
        </authorList>
    </citation>
    <scope>NUCLEOTIDE SEQUENCE [LARGE SCALE GENOMIC DNA]</scope>
    <source>
        <strain evidence="1">SB41UT1</strain>
    </source>
</reference>
<sequence length="64" mass="7187">MSLESQCIADSIASLYFVLDNEISDMARKHVKAAIEMLMEVRKSLELQEKSDLTLDIGDDVIDV</sequence>
<dbReference type="EMBL" id="FWPT01000001">
    <property type="protein sequence ID" value="SMA33408.1"/>
    <property type="molecule type" value="Genomic_DNA"/>
</dbReference>
<accession>A0A1X7AEN9</accession>
<gene>
    <name evidence="1" type="ORF">EHSB41UT_00274</name>
</gene>
<dbReference type="AlphaFoldDB" id="A0A1X7AEN9"/>
<organism evidence="1 2">
    <name type="scientific">Parendozoicomonas haliclonae</name>
    <dbReference type="NCBI Taxonomy" id="1960125"/>
    <lineage>
        <taxon>Bacteria</taxon>
        <taxon>Pseudomonadati</taxon>
        <taxon>Pseudomonadota</taxon>
        <taxon>Gammaproteobacteria</taxon>
        <taxon>Oceanospirillales</taxon>
        <taxon>Endozoicomonadaceae</taxon>
        <taxon>Parendozoicomonas</taxon>
    </lineage>
</organism>
<name>A0A1X7AEN9_9GAMM</name>
<dbReference type="RefSeq" id="WP_133060346.1">
    <property type="nucleotide sequence ID" value="NZ_CBCSCN010000004.1"/>
</dbReference>
<evidence type="ECO:0000313" key="1">
    <source>
        <dbReference type="EMBL" id="SMA33408.1"/>
    </source>
</evidence>